<evidence type="ECO:0000313" key="2">
    <source>
        <dbReference type="Proteomes" id="UP001595456"/>
    </source>
</evidence>
<evidence type="ECO:0000313" key="1">
    <source>
        <dbReference type="EMBL" id="MFC3096225.1"/>
    </source>
</evidence>
<sequence length="196" mass="22605">MKSDQQYRQCDRCGGTFATLDSLPSRELEREQYDLHENDPSDPNYRRFVSYLADPLIKRLPEGAEGLDYGCGDGPAGAALLAEAGFAVRCYDPLFANDVSALEREYDFIFCCEVVEHFHQPAREFEKLDQLLRPGGILAVMTAMEYPDIDFDSWHYRRDPTHVAFYRPDTMLQIGWDRHWQTALPARNVVLFTKRS</sequence>
<gene>
    <name evidence="1" type="ORF">ACFODU_00230</name>
</gene>
<comment type="caution">
    <text evidence="1">The sequence shown here is derived from an EMBL/GenBank/DDBJ whole genome shotgun (WGS) entry which is preliminary data.</text>
</comment>
<dbReference type="GO" id="GO:0032259">
    <property type="term" value="P:methylation"/>
    <property type="evidence" value="ECO:0007669"/>
    <property type="project" value="UniProtKB-KW"/>
</dbReference>
<dbReference type="SUPFAM" id="SSF53335">
    <property type="entry name" value="S-adenosyl-L-methionine-dependent methyltransferases"/>
    <property type="match status" value="1"/>
</dbReference>
<accession>A0ABV7E446</accession>
<dbReference type="EC" id="2.1.1.-" evidence="1"/>
<keyword evidence="1" id="KW-0808">Transferase</keyword>
<dbReference type="Proteomes" id="UP001595456">
    <property type="component" value="Unassembled WGS sequence"/>
</dbReference>
<protein>
    <submittedName>
        <fullName evidence="1">Class I SAM-dependent methyltransferase</fullName>
        <ecNumber evidence="1">2.1.1.-</ecNumber>
    </submittedName>
</protein>
<organism evidence="1 2">
    <name type="scientific">Alteraurantiacibacter palmitatis</name>
    <dbReference type="NCBI Taxonomy" id="2054628"/>
    <lineage>
        <taxon>Bacteria</taxon>
        <taxon>Pseudomonadati</taxon>
        <taxon>Pseudomonadota</taxon>
        <taxon>Alphaproteobacteria</taxon>
        <taxon>Sphingomonadales</taxon>
        <taxon>Erythrobacteraceae</taxon>
        <taxon>Alteraurantiacibacter</taxon>
    </lineage>
</organism>
<dbReference type="RefSeq" id="WP_336924727.1">
    <property type="nucleotide sequence ID" value="NZ_JBANRO010000002.1"/>
</dbReference>
<dbReference type="GO" id="GO:0008168">
    <property type="term" value="F:methyltransferase activity"/>
    <property type="evidence" value="ECO:0007669"/>
    <property type="project" value="UniProtKB-KW"/>
</dbReference>
<dbReference type="EMBL" id="JBHRST010000001">
    <property type="protein sequence ID" value="MFC3096225.1"/>
    <property type="molecule type" value="Genomic_DNA"/>
</dbReference>
<keyword evidence="1" id="KW-0489">Methyltransferase</keyword>
<reference evidence="2" key="1">
    <citation type="journal article" date="2019" name="Int. J. Syst. Evol. Microbiol.">
        <title>The Global Catalogue of Microorganisms (GCM) 10K type strain sequencing project: providing services to taxonomists for standard genome sequencing and annotation.</title>
        <authorList>
            <consortium name="The Broad Institute Genomics Platform"/>
            <consortium name="The Broad Institute Genome Sequencing Center for Infectious Disease"/>
            <person name="Wu L."/>
            <person name="Ma J."/>
        </authorList>
    </citation>
    <scope>NUCLEOTIDE SEQUENCE [LARGE SCALE GENOMIC DNA]</scope>
    <source>
        <strain evidence="2">KCTC 52607</strain>
    </source>
</reference>
<name>A0ABV7E446_9SPHN</name>
<keyword evidence="2" id="KW-1185">Reference proteome</keyword>
<dbReference type="Gene3D" id="3.40.50.150">
    <property type="entry name" value="Vaccinia Virus protein VP39"/>
    <property type="match status" value="2"/>
</dbReference>
<dbReference type="Pfam" id="PF13489">
    <property type="entry name" value="Methyltransf_23"/>
    <property type="match status" value="1"/>
</dbReference>
<dbReference type="CDD" id="cd02440">
    <property type="entry name" value="AdoMet_MTases"/>
    <property type="match status" value="1"/>
</dbReference>
<proteinExistence type="predicted"/>
<dbReference type="InterPro" id="IPR029063">
    <property type="entry name" value="SAM-dependent_MTases_sf"/>
</dbReference>